<dbReference type="EMBL" id="NBNE01007995">
    <property type="protein sequence ID" value="OWY99982.1"/>
    <property type="molecule type" value="Genomic_DNA"/>
</dbReference>
<feature type="region of interest" description="Disordered" evidence="1">
    <location>
        <begin position="1"/>
        <end position="87"/>
    </location>
</feature>
<keyword evidence="3" id="KW-1185">Reference proteome</keyword>
<feature type="compositionally biased region" description="Polar residues" evidence="1">
    <location>
        <begin position="1"/>
        <end position="11"/>
    </location>
</feature>
<evidence type="ECO:0000256" key="1">
    <source>
        <dbReference type="SAM" id="MobiDB-lite"/>
    </source>
</evidence>
<evidence type="ECO:0000313" key="2">
    <source>
        <dbReference type="EMBL" id="OWY99982.1"/>
    </source>
</evidence>
<comment type="caution">
    <text evidence="2">The sequence shown here is derived from an EMBL/GenBank/DDBJ whole genome shotgun (WGS) entry which is preliminary data.</text>
</comment>
<accession>A0A225V3U9</accession>
<organism evidence="2 3">
    <name type="scientific">Phytophthora megakarya</name>
    <dbReference type="NCBI Taxonomy" id="4795"/>
    <lineage>
        <taxon>Eukaryota</taxon>
        <taxon>Sar</taxon>
        <taxon>Stramenopiles</taxon>
        <taxon>Oomycota</taxon>
        <taxon>Peronosporomycetes</taxon>
        <taxon>Peronosporales</taxon>
        <taxon>Peronosporaceae</taxon>
        <taxon>Phytophthora</taxon>
    </lineage>
</organism>
<name>A0A225V3U9_9STRA</name>
<evidence type="ECO:0000313" key="3">
    <source>
        <dbReference type="Proteomes" id="UP000198211"/>
    </source>
</evidence>
<dbReference type="Proteomes" id="UP000198211">
    <property type="component" value="Unassembled WGS sequence"/>
</dbReference>
<proteinExistence type="predicted"/>
<dbReference type="AlphaFoldDB" id="A0A225V3U9"/>
<reference evidence="3" key="1">
    <citation type="submission" date="2017-03" db="EMBL/GenBank/DDBJ databases">
        <title>Phytopthora megakarya and P. palmivora, two closely related causual agents of cacao black pod achieved similar genome size and gene model numbers by different mechanisms.</title>
        <authorList>
            <person name="Ali S."/>
            <person name="Shao J."/>
            <person name="Larry D.J."/>
            <person name="Kronmiller B."/>
            <person name="Shen D."/>
            <person name="Strem M.D."/>
            <person name="Melnick R.L."/>
            <person name="Guiltinan M.J."/>
            <person name="Tyler B.M."/>
            <person name="Meinhardt L.W."/>
            <person name="Bailey B.A."/>
        </authorList>
    </citation>
    <scope>NUCLEOTIDE SEQUENCE [LARGE SCALE GENOMIC DNA]</scope>
    <source>
        <strain evidence="3">zdho120</strain>
    </source>
</reference>
<gene>
    <name evidence="2" type="ORF">PHMEG_00028923</name>
</gene>
<sequence length="205" mass="21617">MAPPSSTSLPGTAQLPPAPSGVANLAGADGSCESNPDAGMPDRQGGNDSVPSADPVPHSRSPPHRNPVDSDADEPMEEEAKDTVDAGRSLDITARIVSRFRAATHRHPLSLPPQRRTTMVPEVVPASFQQSAVYHPSDHTFFLGIPAWLQHLADAKYTRDGYGGLEVVQCVDSLTAVDLQDLAALVYQGGDVDALTFASSLRSPS</sequence>
<protein>
    <submittedName>
        <fullName evidence="2">Uncharacterized protein</fullName>
    </submittedName>
</protein>
<feature type="compositionally biased region" description="Acidic residues" evidence="1">
    <location>
        <begin position="70"/>
        <end position="80"/>
    </location>
</feature>